<evidence type="ECO:0000313" key="10">
    <source>
        <dbReference type="Proteomes" id="UP000092498"/>
    </source>
</evidence>
<dbReference type="GO" id="GO:0046872">
    <property type="term" value="F:metal ion binding"/>
    <property type="evidence" value="ECO:0007669"/>
    <property type="project" value="UniProtKB-KW"/>
</dbReference>
<feature type="transmembrane region" description="Helical" evidence="8">
    <location>
        <begin position="296"/>
        <end position="313"/>
    </location>
</feature>
<dbReference type="InterPro" id="IPR000715">
    <property type="entry name" value="Glycosyl_transferase_4"/>
</dbReference>
<comment type="cofactor">
    <cofactor evidence="7">
        <name>Mg(2+)</name>
        <dbReference type="ChEBI" id="CHEBI:18420"/>
    </cofactor>
</comment>
<dbReference type="Pfam" id="PF00953">
    <property type="entry name" value="Glycos_transf_4"/>
    <property type="match status" value="1"/>
</dbReference>
<keyword evidence="4 8" id="KW-0812">Transmembrane</keyword>
<dbReference type="RefSeq" id="WP_066773341.1">
    <property type="nucleotide sequence ID" value="NZ_CP013244.1"/>
</dbReference>
<feature type="transmembrane region" description="Helical" evidence="8">
    <location>
        <begin position="79"/>
        <end position="97"/>
    </location>
</feature>
<evidence type="ECO:0000256" key="4">
    <source>
        <dbReference type="ARBA" id="ARBA00022692"/>
    </source>
</evidence>
<evidence type="ECO:0000256" key="2">
    <source>
        <dbReference type="ARBA" id="ARBA00022475"/>
    </source>
</evidence>
<feature type="transmembrane region" description="Helical" evidence="8">
    <location>
        <begin position="139"/>
        <end position="158"/>
    </location>
</feature>
<feature type="binding site" evidence="7">
    <location>
        <position position="219"/>
    </location>
    <ligand>
        <name>Mg(2+)</name>
        <dbReference type="ChEBI" id="CHEBI:18420"/>
    </ligand>
</feature>
<dbReference type="OrthoDB" id="9783652at2"/>
<evidence type="ECO:0000256" key="1">
    <source>
        <dbReference type="ARBA" id="ARBA00004651"/>
    </source>
</evidence>
<feature type="transmembrane region" description="Helical" evidence="8">
    <location>
        <begin position="222"/>
        <end position="239"/>
    </location>
</feature>
<feature type="transmembrane region" description="Helical" evidence="8">
    <location>
        <begin position="6"/>
        <end position="26"/>
    </location>
</feature>
<evidence type="ECO:0000256" key="7">
    <source>
        <dbReference type="PIRSR" id="PIRSR600715-1"/>
    </source>
</evidence>
<keyword evidence="10" id="KW-1185">Reference proteome</keyword>
<feature type="transmembrane region" description="Helical" evidence="8">
    <location>
        <begin position="47"/>
        <end position="67"/>
    </location>
</feature>
<dbReference type="GO" id="GO:0071555">
    <property type="term" value="P:cell wall organization"/>
    <property type="evidence" value="ECO:0007669"/>
    <property type="project" value="TreeGrafter"/>
</dbReference>
<evidence type="ECO:0000313" key="9">
    <source>
        <dbReference type="EMBL" id="ANP47358.1"/>
    </source>
</evidence>
<feature type="transmembrane region" description="Helical" evidence="8">
    <location>
        <begin position="165"/>
        <end position="183"/>
    </location>
</feature>
<keyword evidence="3" id="KW-0808">Transferase</keyword>
<reference evidence="9 10" key="1">
    <citation type="submission" date="2015-11" db="EMBL/GenBank/DDBJ databases">
        <title>Whole-Genome Sequence of Candidatus Oderbacter manganicum from the National Park Lower Oder Valley, Germany.</title>
        <authorList>
            <person name="Braun B."/>
            <person name="Liere K."/>
            <person name="Szewzyk U."/>
        </authorList>
    </citation>
    <scope>NUCLEOTIDE SEQUENCE [LARGE SCALE GENOMIC DNA]</scope>
    <source>
        <strain evidence="9 10">OTSz_A_272</strain>
    </source>
</reference>
<feature type="binding site" evidence="7">
    <location>
        <position position="159"/>
    </location>
    <ligand>
        <name>Mg(2+)</name>
        <dbReference type="ChEBI" id="CHEBI:18420"/>
    </ligand>
</feature>
<feature type="transmembrane region" description="Helical" evidence="8">
    <location>
        <begin position="245"/>
        <end position="264"/>
    </location>
</feature>
<gene>
    <name evidence="9" type="ORF">ATE48_16270</name>
</gene>
<keyword evidence="5 8" id="KW-1133">Transmembrane helix</keyword>
<dbReference type="FunCoup" id="A0A1B1ALA5">
    <property type="interactions" value="238"/>
</dbReference>
<dbReference type="Proteomes" id="UP000092498">
    <property type="component" value="Chromosome"/>
</dbReference>
<proteinExistence type="predicted"/>
<evidence type="ECO:0000256" key="3">
    <source>
        <dbReference type="ARBA" id="ARBA00022679"/>
    </source>
</evidence>
<keyword evidence="6 8" id="KW-0472">Membrane</keyword>
<sequence length="351" mass="36940">MILDLALVVATAFAASLVVCLAMIWIGPVDAPNEDRKAHRAPTPTSGGIGIGAGYGVGMIVLSLFSIEWRHEVSPQGVAMLWVSALFAYPLLLVGFVDDARRLSAEFKFAVYSVLALAAAWLMGVVIEFRVGDFVLELPFIVGLIGTALWVFTLINVVNFMDGANGMAMGSVAVGLVALSVIALEGNSIGGGAISLCGAGALAGFLIWNFPSGRLFAGDSGALFAGSLAAFGCLIVIARTGMSPMIAPILFFPLLADALLTLLYRVRRGRSLLVGHTEHIYQIALRAGWSHARISLVYWFTMAACGAVGWWASQDETNVAPAACLAVLIVCAIALDVTVRRQAEGAGILKR</sequence>
<comment type="subcellular location">
    <subcellularLocation>
        <location evidence="1">Cell membrane</location>
        <topology evidence="1">Multi-pass membrane protein</topology>
    </subcellularLocation>
</comment>
<dbReference type="GO" id="GO:0044038">
    <property type="term" value="P:cell wall macromolecule biosynthetic process"/>
    <property type="evidence" value="ECO:0007669"/>
    <property type="project" value="TreeGrafter"/>
</dbReference>
<feature type="transmembrane region" description="Helical" evidence="8">
    <location>
        <begin position="189"/>
        <end position="210"/>
    </location>
</feature>
<dbReference type="STRING" id="1759059.ATE48_16270"/>
<keyword evidence="7" id="KW-0479">Metal-binding</keyword>
<dbReference type="PANTHER" id="PTHR22926:SF3">
    <property type="entry name" value="UNDECAPRENYL-PHOSPHATE ALPHA-N-ACETYLGLUCOSAMINYL 1-PHOSPHATE TRANSFERASE"/>
    <property type="match status" value="1"/>
</dbReference>
<organism evidence="9 10">
    <name type="scientific">Candidatus Viadribacter manganicus</name>
    <dbReference type="NCBI Taxonomy" id="1759059"/>
    <lineage>
        <taxon>Bacteria</taxon>
        <taxon>Pseudomonadati</taxon>
        <taxon>Pseudomonadota</taxon>
        <taxon>Alphaproteobacteria</taxon>
        <taxon>Hyphomonadales</taxon>
        <taxon>Hyphomonadaceae</taxon>
        <taxon>Candidatus Viadribacter</taxon>
    </lineage>
</organism>
<dbReference type="PANTHER" id="PTHR22926">
    <property type="entry name" value="PHOSPHO-N-ACETYLMURAMOYL-PENTAPEPTIDE-TRANSFERASE"/>
    <property type="match status" value="1"/>
</dbReference>
<evidence type="ECO:0000256" key="5">
    <source>
        <dbReference type="ARBA" id="ARBA00022989"/>
    </source>
</evidence>
<evidence type="ECO:0000256" key="8">
    <source>
        <dbReference type="SAM" id="Phobius"/>
    </source>
</evidence>
<keyword evidence="2" id="KW-1003">Cell membrane</keyword>
<protein>
    <submittedName>
        <fullName evidence="9">Uncharacterized protein</fullName>
    </submittedName>
</protein>
<feature type="transmembrane region" description="Helical" evidence="8">
    <location>
        <begin position="109"/>
        <end position="127"/>
    </location>
</feature>
<evidence type="ECO:0000256" key="6">
    <source>
        <dbReference type="ARBA" id="ARBA00023136"/>
    </source>
</evidence>
<accession>A0A1B1ALA5</accession>
<dbReference type="GO" id="GO:0009103">
    <property type="term" value="P:lipopolysaccharide biosynthetic process"/>
    <property type="evidence" value="ECO:0007669"/>
    <property type="project" value="TreeGrafter"/>
</dbReference>
<dbReference type="GO" id="GO:0016780">
    <property type="term" value="F:phosphotransferase activity, for other substituted phosphate groups"/>
    <property type="evidence" value="ECO:0007669"/>
    <property type="project" value="InterPro"/>
</dbReference>
<dbReference type="GO" id="GO:0005886">
    <property type="term" value="C:plasma membrane"/>
    <property type="evidence" value="ECO:0007669"/>
    <property type="project" value="UniProtKB-SubCell"/>
</dbReference>
<feature type="transmembrane region" description="Helical" evidence="8">
    <location>
        <begin position="319"/>
        <end position="339"/>
    </location>
</feature>
<dbReference type="EMBL" id="CP013244">
    <property type="protein sequence ID" value="ANP47358.1"/>
    <property type="molecule type" value="Genomic_DNA"/>
</dbReference>
<dbReference type="InParanoid" id="A0A1B1ALA5"/>
<dbReference type="AlphaFoldDB" id="A0A1B1ALA5"/>
<name>A0A1B1ALA5_9PROT</name>
<dbReference type="KEGG" id="cbot:ATE48_16270"/>
<keyword evidence="7" id="KW-0460">Magnesium</keyword>